<dbReference type="PANTHER" id="PTHR11802:SF113">
    <property type="entry name" value="SERINE CARBOXYPEPTIDASE CTSA-4.1"/>
    <property type="match status" value="1"/>
</dbReference>
<dbReference type="Pfam" id="PF00450">
    <property type="entry name" value="Peptidase_S10"/>
    <property type="match status" value="1"/>
</dbReference>
<evidence type="ECO:0000313" key="10">
    <source>
        <dbReference type="EMBL" id="EFR03546.1"/>
    </source>
</evidence>
<evidence type="ECO:0000256" key="9">
    <source>
        <dbReference type="SAM" id="MobiDB-lite"/>
    </source>
</evidence>
<dbReference type="PANTHER" id="PTHR11802">
    <property type="entry name" value="SERINE PROTEASE FAMILY S10 SERINE CARBOXYPEPTIDASE"/>
    <property type="match status" value="1"/>
</dbReference>
<evidence type="ECO:0000313" key="11">
    <source>
        <dbReference type="Proteomes" id="UP000002669"/>
    </source>
</evidence>
<feature type="region of interest" description="Disordered" evidence="9">
    <location>
        <begin position="40"/>
        <end position="63"/>
    </location>
</feature>
<gene>
    <name evidence="10" type="ORF">MGYG_06542</name>
</gene>
<dbReference type="GO" id="GO:0004185">
    <property type="term" value="F:serine-type carboxypeptidase activity"/>
    <property type="evidence" value="ECO:0007669"/>
    <property type="project" value="UniProtKB-UniRule"/>
</dbReference>
<dbReference type="GeneID" id="10027260"/>
<dbReference type="EMBL" id="DS989826">
    <property type="protein sequence ID" value="EFR03546.1"/>
    <property type="molecule type" value="Genomic_DNA"/>
</dbReference>
<dbReference type="InterPro" id="IPR001563">
    <property type="entry name" value="Peptidase_S10"/>
</dbReference>
<dbReference type="PRINTS" id="PR00724">
    <property type="entry name" value="CRBOXYPTASEC"/>
</dbReference>
<keyword evidence="3 8" id="KW-0645">Protease</keyword>
<dbReference type="InterPro" id="IPR018202">
    <property type="entry name" value="Ser_caboxypep_ser_AS"/>
</dbReference>
<dbReference type="VEuPathDB" id="FungiDB:MGYG_06542"/>
<dbReference type="InParanoid" id="E4UZL6"/>
<dbReference type="eggNOG" id="KOG1282">
    <property type="taxonomic scope" value="Eukaryota"/>
</dbReference>
<keyword evidence="6" id="KW-1015">Disulfide bond</keyword>
<dbReference type="RefSeq" id="XP_003172000.1">
    <property type="nucleotide sequence ID" value="XM_003171952.1"/>
</dbReference>
<evidence type="ECO:0000256" key="7">
    <source>
        <dbReference type="ARBA" id="ARBA00023180"/>
    </source>
</evidence>
<dbReference type="AlphaFoldDB" id="E4UZL6"/>
<evidence type="ECO:0000256" key="6">
    <source>
        <dbReference type="ARBA" id="ARBA00023157"/>
    </source>
</evidence>
<protein>
    <recommendedName>
        <fullName evidence="8">Carboxypeptidase</fullName>
        <ecNumber evidence="8">3.4.16.-</ecNumber>
    </recommendedName>
</protein>
<evidence type="ECO:0000256" key="4">
    <source>
        <dbReference type="ARBA" id="ARBA00022729"/>
    </source>
</evidence>
<evidence type="ECO:0000256" key="1">
    <source>
        <dbReference type="ARBA" id="ARBA00009431"/>
    </source>
</evidence>
<dbReference type="MEROPS" id="S10.001"/>
<dbReference type="OrthoDB" id="443318at2759"/>
<reference evidence="11" key="1">
    <citation type="journal article" date="2012" name="MBio">
        <title>Comparative genome analysis of Trichophyton rubrum and related dermatophytes reveals candidate genes involved in infection.</title>
        <authorList>
            <person name="Martinez D.A."/>
            <person name="Oliver B.G."/>
            <person name="Graeser Y."/>
            <person name="Goldberg J.M."/>
            <person name="Li W."/>
            <person name="Martinez-Rossi N.M."/>
            <person name="Monod M."/>
            <person name="Shelest E."/>
            <person name="Barton R.C."/>
            <person name="Birch E."/>
            <person name="Brakhage A.A."/>
            <person name="Chen Z."/>
            <person name="Gurr S.J."/>
            <person name="Heiman D."/>
            <person name="Heitman J."/>
            <person name="Kosti I."/>
            <person name="Rossi A."/>
            <person name="Saif S."/>
            <person name="Samalova M."/>
            <person name="Saunders C.W."/>
            <person name="Shea T."/>
            <person name="Summerbell R.C."/>
            <person name="Xu J."/>
            <person name="Young S."/>
            <person name="Zeng Q."/>
            <person name="Birren B.W."/>
            <person name="Cuomo C.A."/>
            <person name="White T.C."/>
        </authorList>
    </citation>
    <scope>NUCLEOTIDE SEQUENCE [LARGE SCALE GENOMIC DNA]</scope>
    <source>
        <strain evidence="11">ATCC MYA-4604 / CBS 118893</strain>
    </source>
</reference>
<evidence type="ECO:0000256" key="8">
    <source>
        <dbReference type="RuleBase" id="RU361156"/>
    </source>
</evidence>
<proteinExistence type="inferred from homology"/>
<dbReference type="GO" id="GO:0006508">
    <property type="term" value="P:proteolysis"/>
    <property type="evidence" value="ECO:0007669"/>
    <property type="project" value="UniProtKB-KW"/>
</dbReference>
<dbReference type="Gene3D" id="3.40.50.1820">
    <property type="entry name" value="alpha/beta hydrolase"/>
    <property type="match status" value="1"/>
</dbReference>
<dbReference type="SUPFAM" id="SSF53474">
    <property type="entry name" value="alpha/beta-Hydrolases"/>
    <property type="match status" value="1"/>
</dbReference>
<dbReference type="PROSITE" id="PS00560">
    <property type="entry name" value="CARBOXYPEPT_SER_HIS"/>
    <property type="match status" value="1"/>
</dbReference>
<dbReference type="OMA" id="AIANNMS"/>
<dbReference type="Proteomes" id="UP000002669">
    <property type="component" value="Unassembled WGS sequence"/>
</dbReference>
<dbReference type="HOGENOM" id="CLU_008523_10_4_1"/>
<dbReference type="Gene3D" id="1.10.287.410">
    <property type="match status" value="1"/>
</dbReference>
<evidence type="ECO:0000256" key="3">
    <source>
        <dbReference type="ARBA" id="ARBA00022670"/>
    </source>
</evidence>
<feature type="chain" id="PRO_5005128066" description="Carboxypeptidase" evidence="8">
    <location>
        <begin position="18"/>
        <end position="518"/>
    </location>
</feature>
<dbReference type="GO" id="GO:0000324">
    <property type="term" value="C:fungal-type vacuole"/>
    <property type="evidence" value="ECO:0007669"/>
    <property type="project" value="TreeGrafter"/>
</dbReference>
<name>E4UZL6_ARTGP</name>
<accession>E4UZL6</accession>
<evidence type="ECO:0000256" key="2">
    <source>
        <dbReference type="ARBA" id="ARBA00022645"/>
    </source>
</evidence>
<feature type="signal peptide" evidence="8">
    <location>
        <begin position="1"/>
        <end position="17"/>
    </location>
</feature>
<feature type="compositionally biased region" description="Basic and acidic residues" evidence="9">
    <location>
        <begin position="40"/>
        <end position="51"/>
    </location>
</feature>
<comment type="similarity">
    <text evidence="1 8">Belongs to the peptidase S10 family.</text>
</comment>
<keyword evidence="2 8" id="KW-0121">Carboxypeptidase</keyword>
<dbReference type="PROSITE" id="PS00131">
    <property type="entry name" value="CARBOXYPEPT_SER_SER"/>
    <property type="match status" value="1"/>
</dbReference>
<sequence>MKGLLSLLIVGAGNVLAATHGPRPLAGDMLSDRYKNSLEDTRSAVPRDKIYHPSGTRMERKRKPDETWDNFIRGSDVKVSWIGGKGEEPSDIGEYEMRSKTVDPSTLGVDDVKQLSGYLDNNKDGQHLFFWFFESRNDPKNDPVVLWLNGGPGCSSMTGLFMELGPARLNKDLKVVRNDHSWTNNASIIFLDQPVGVGFSYGKEIPIGTRAASKDVFAFLSMFFQQYPQYGKQDFHIAGESYAGHYIPVFASDILKQKSNINLKSLLIGNGIVDPATQHPFYIPMACGKGGYPAVVDQATCNKMQSAVPKCQRQTRACYKNPQNRALCSDGSVFCEDALVKPVSNAGVNIYDLRNPCEEGSSECYAILDWIEKYLDQDEVTEALGVSDQVPYYRGCSGTVSRRFWANGDFNQPYHHLMPGILDKIPVLIYAGDADYICNWLGCMAWTDALMWKGHLGFKHQKLEKVNHSVTGKAFGEVKHHKGLAFLRVYGAGHLVPYDQPENSLDFFIRWIKKEWTS</sequence>
<keyword evidence="5 8" id="KW-0378">Hydrolase</keyword>
<keyword evidence="11" id="KW-1185">Reference proteome</keyword>
<organism evidence="11">
    <name type="scientific">Arthroderma gypseum (strain ATCC MYA-4604 / CBS 118893)</name>
    <name type="common">Microsporum gypseum</name>
    <dbReference type="NCBI Taxonomy" id="535722"/>
    <lineage>
        <taxon>Eukaryota</taxon>
        <taxon>Fungi</taxon>
        <taxon>Dikarya</taxon>
        <taxon>Ascomycota</taxon>
        <taxon>Pezizomycotina</taxon>
        <taxon>Eurotiomycetes</taxon>
        <taxon>Eurotiomycetidae</taxon>
        <taxon>Onygenales</taxon>
        <taxon>Arthrodermataceae</taxon>
        <taxon>Nannizzia</taxon>
    </lineage>
</organism>
<dbReference type="STRING" id="535722.E4UZL6"/>
<keyword evidence="4 8" id="KW-0732">Signal</keyword>
<dbReference type="EC" id="3.4.16.-" evidence="8"/>
<keyword evidence="7" id="KW-0325">Glycoprotein</keyword>
<dbReference type="InterPro" id="IPR029058">
    <property type="entry name" value="AB_hydrolase_fold"/>
</dbReference>
<dbReference type="InterPro" id="IPR033124">
    <property type="entry name" value="Ser_caboxypep_his_AS"/>
</dbReference>
<evidence type="ECO:0000256" key="5">
    <source>
        <dbReference type="ARBA" id="ARBA00022801"/>
    </source>
</evidence>